<reference evidence="2" key="1">
    <citation type="submission" date="2014-06" db="EMBL/GenBank/DDBJ databases">
        <authorList>
            <person name="Aslett M."/>
            <person name="De Silva N."/>
        </authorList>
    </citation>
    <scope>NUCLEOTIDE SEQUENCE [LARGE SCALE GENOMIC DNA]</scope>
    <source>
        <strain evidence="2">Bond</strain>
    </source>
</reference>
<protein>
    <submittedName>
        <fullName evidence="1">Uncharacterized protein</fullName>
    </submittedName>
</protein>
<name>A0A061D4Y9_BABBI</name>
<accession>A0A061D4Y9</accession>
<evidence type="ECO:0000313" key="1">
    <source>
        <dbReference type="EMBL" id="CDR95633.1"/>
    </source>
</evidence>
<dbReference type="OrthoDB" id="10397787at2759"/>
<dbReference type="RefSeq" id="XP_012767819.1">
    <property type="nucleotide sequence ID" value="XM_012912365.1"/>
</dbReference>
<evidence type="ECO:0000313" key="2">
    <source>
        <dbReference type="Proteomes" id="UP000033188"/>
    </source>
</evidence>
<keyword evidence="2" id="KW-1185">Reference proteome</keyword>
<dbReference type="AlphaFoldDB" id="A0A061D4Y9"/>
<sequence length="253" mass="28395">MVYNSLTDVPRDFREGIDWLVALKRTGFESNLKAISDAVFNFLAHKPAGACQLPAFQQVKLNVKKFLGQEGLKDRRIVKPMLERFNRPKNQKSDFFARFFQSVGENGGRQIENNWGITGENILTKLAKSVDGCNTFLRNINVPAQYKSAYSSKATWDASCSTKPEDCAAIFVGITPMLYAGLMSLWDATDESAFRLTPDKARKELEDILNAMRYVNPDCRSSLSRLEVVNALRGIGIDELGTLGTLAEFWIDH</sequence>
<dbReference type="KEGG" id="bbig:BBBOND_0207870"/>
<proteinExistence type="predicted"/>
<dbReference type="Proteomes" id="UP000033188">
    <property type="component" value="Chromosome 2"/>
</dbReference>
<dbReference type="EMBL" id="LK391708">
    <property type="protein sequence ID" value="CDR95633.1"/>
    <property type="molecule type" value="Genomic_DNA"/>
</dbReference>
<dbReference type="VEuPathDB" id="PiroplasmaDB:BBBOND_0207870"/>
<dbReference type="GeneID" id="24564174"/>
<organism evidence="1 2">
    <name type="scientific">Babesia bigemina</name>
    <dbReference type="NCBI Taxonomy" id="5866"/>
    <lineage>
        <taxon>Eukaryota</taxon>
        <taxon>Sar</taxon>
        <taxon>Alveolata</taxon>
        <taxon>Apicomplexa</taxon>
        <taxon>Aconoidasida</taxon>
        <taxon>Piroplasmida</taxon>
        <taxon>Babesiidae</taxon>
        <taxon>Babesia</taxon>
    </lineage>
</organism>
<gene>
    <name evidence="1" type="ORF">BBBOND_0207870</name>
</gene>